<dbReference type="EMBL" id="SRLO01001910">
    <property type="protein sequence ID" value="TNN34701.1"/>
    <property type="molecule type" value="Genomic_DNA"/>
</dbReference>
<feature type="region of interest" description="Disordered" evidence="1">
    <location>
        <begin position="62"/>
        <end position="106"/>
    </location>
</feature>
<comment type="caution">
    <text evidence="2">The sequence shown here is derived from an EMBL/GenBank/DDBJ whole genome shotgun (WGS) entry which is preliminary data.</text>
</comment>
<evidence type="ECO:0000256" key="1">
    <source>
        <dbReference type="SAM" id="MobiDB-lite"/>
    </source>
</evidence>
<gene>
    <name evidence="2" type="ORF">EYF80_055140</name>
</gene>
<organism evidence="2 3">
    <name type="scientific">Liparis tanakae</name>
    <name type="common">Tanaka's snailfish</name>
    <dbReference type="NCBI Taxonomy" id="230148"/>
    <lineage>
        <taxon>Eukaryota</taxon>
        <taxon>Metazoa</taxon>
        <taxon>Chordata</taxon>
        <taxon>Craniata</taxon>
        <taxon>Vertebrata</taxon>
        <taxon>Euteleostomi</taxon>
        <taxon>Actinopterygii</taxon>
        <taxon>Neopterygii</taxon>
        <taxon>Teleostei</taxon>
        <taxon>Neoteleostei</taxon>
        <taxon>Acanthomorphata</taxon>
        <taxon>Eupercaria</taxon>
        <taxon>Perciformes</taxon>
        <taxon>Cottioidei</taxon>
        <taxon>Cottales</taxon>
        <taxon>Liparidae</taxon>
        <taxon>Liparis</taxon>
    </lineage>
</organism>
<evidence type="ECO:0000313" key="2">
    <source>
        <dbReference type="EMBL" id="TNN34701.1"/>
    </source>
</evidence>
<reference evidence="2 3" key="1">
    <citation type="submission" date="2019-03" db="EMBL/GenBank/DDBJ databases">
        <title>First draft genome of Liparis tanakae, snailfish: a comprehensive survey of snailfish specific genes.</title>
        <authorList>
            <person name="Kim W."/>
            <person name="Song I."/>
            <person name="Jeong J.-H."/>
            <person name="Kim D."/>
            <person name="Kim S."/>
            <person name="Ryu S."/>
            <person name="Song J.Y."/>
            <person name="Lee S.K."/>
        </authorList>
    </citation>
    <scope>NUCLEOTIDE SEQUENCE [LARGE SCALE GENOMIC DNA]</scope>
    <source>
        <tissue evidence="2">Muscle</tissue>
    </source>
</reference>
<evidence type="ECO:0000313" key="3">
    <source>
        <dbReference type="Proteomes" id="UP000314294"/>
    </source>
</evidence>
<name>A0A4Z2F1Q9_9TELE</name>
<accession>A0A4Z2F1Q9</accession>
<feature type="compositionally biased region" description="Basic and acidic residues" evidence="1">
    <location>
        <begin position="69"/>
        <end position="79"/>
    </location>
</feature>
<sequence length="106" mass="11488">MPANATLFTTPSLGVNSYEGVTRLAGCTREEQVGNSHGLAVLRINGRARAGGESGAKHERWLFSGLKQTRREGDAERSFPARHRHRSVSSDKQLEESGGKQRRGGG</sequence>
<protein>
    <submittedName>
        <fullName evidence="2">Uncharacterized protein</fullName>
    </submittedName>
</protein>
<proteinExistence type="predicted"/>
<keyword evidence="3" id="KW-1185">Reference proteome</keyword>
<dbReference type="Proteomes" id="UP000314294">
    <property type="component" value="Unassembled WGS sequence"/>
</dbReference>
<feature type="compositionally biased region" description="Basic and acidic residues" evidence="1">
    <location>
        <begin position="88"/>
        <end position="99"/>
    </location>
</feature>
<dbReference type="AlphaFoldDB" id="A0A4Z2F1Q9"/>